<evidence type="ECO:0000313" key="2">
    <source>
        <dbReference type="EMBL" id="KAK6504543.1"/>
    </source>
</evidence>
<dbReference type="EMBL" id="JAVHJL010000004">
    <property type="protein sequence ID" value="KAK6504543.1"/>
    <property type="molecule type" value="Genomic_DNA"/>
</dbReference>
<comment type="caution">
    <text evidence="2">The sequence shown here is derived from an EMBL/GenBank/DDBJ whole genome shotgun (WGS) entry which is preliminary data.</text>
</comment>
<evidence type="ECO:0000313" key="3">
    <source>
        <dbReference type="Proteomes" id="UP001370758"/>
    </source>
</evidence>
<gene>
    <name evidence="2" type="ORF">TWF481_006484</name>
</gene>
<protein>
    <submittedName>
        <fullName evidence="2">Uncharacterized protein</fullName>
    </submittedName>
</protein>
<reference evidence="2 3" key="1">
    <citation type="submission" date="2023-08" db="EMBL/GenBank/DDBJ databases">
        <authorList>
            <person name="Palmer J.M."/>
        </authorList>
    </citation>
    <scope>NUCLEOTIDE SEQUENCE [LARGE SCALE GENOMIC DNA]</scope>
    <source>
        <strain evidence="2 3">TWF481</strain>
    </source>
</reference>
<feature type="chain" id="PRO_5043519203" evidence="1">
    <location>
        <begin position="18"/>
        <end position="382"/>
    </location>
</feature>
<keyword evidence="3" id="KW-1185">Reference proteome</keyword>
<sequence>MISTNLFLISLVASINAIPVPVPKPQTPDMNTLDTCPKNGAIVCGPDGTSFYLCNFGRAVPMGSVAAGTSCKNGKIVTIGASVAPTAEPEVEPTKPSYFPVPTYTTSAELVMTTPAKVTPTPAPNPEEDELTTTITSIQEITTKRTSTVLVTLTGEAPSATGEIPAPSATSDPSAEGIVITEDIILQVGPAAKSCPRATNSDRAPEECATAEYAAPFITKAFKDYGINTVGEAAAILSLMQYESGDFQFNTNQFGINGVSGRPGQGTRNQMLVNFIIQYAQESTSTESIKPGLTAENIDGESDEIKNKVLALVLGDDKTWASGAWFYKTHAPCADVMPGLQKSPVSLAAWELYITQCIGTTVADRADKFKLAVKGLGGTLAA</sequence>
<accession>A0AAV9WAD1</accession>
<evidence type="ECO:0000256" key="1">
    <source>
        <dbReference type="SAM" id="SignalP"/>
    </source>
</evidence>
<organism evidence="2 3">
    <name type="scientific">Arthrobotrys musiformis</name>
    <dbReference type="NCBI Taxonomy" id="47236"/>
    <lineage>
        <taxon>Eukaryota</taxon>
        <taxon>Fungi</taxon>
        <taxon>Dikarya</taxon>
        <taxon>Ascomycota</taxon>
        <taxon>Pezizomycotina</taxon>
        <taxon>Orbiliomycetes</taxon>
        <taxon>Orbiliales</taxon>
        <taxon>Orbiliaceae</taxon>
        <taxon>Arthrobotrys</taxon>
    </lineage>
</organism>
<proteinExistence type="predicted"/>
<name>A0AAV9WAD1_9PEZI</name>
<dbReference type="AlphaFoldDB" id="A0AAV9WAD1"/>
<keyword evidence="1" id="KW-0732">Signal</keyword>
<feature type="signal peptide" evidence="1">
    <location>
        <begin position="1"/>
        <end position="17"/>
    </location>
</feature>
<dbReference type="Proteomes" id="UP001370758">
    <property type="component" value="Unassembled WGS sequence"/>
</dbReference>